<protein>
    <recommendedName>
        <fullName evidence="2">FBA domain-containing protein</fullName>
    </recommendedName>
</protein>
<feature type="compositionally biased region" description="Basic and acidic residues" evidence="1">
    <location>
        <begin position="44"/>
        <end position="66"/>
    </location>
</feature>
<dbReference type="GO" id="GO:0031146">
    <property type="term" value="P:SCF-dependent proteasomal ubiquitin-dependent protein catabolic process"/>
    <property type="evidence" value="ECO:0007669"/>
    <property type="project" value="TreeGrafter"/>
</dbReference>
<feature type="domain" description="FBA" evidence="2">
    <location>
        <begin position="145"/>
        <end position="341"/>
    </location>
</feature>
<dbReference type="GO" id="GO:0061630">
    <property type="term" value="F:ubiquitin protein ligase activity"/>
    <property type="evidence" value="ECO:0007669"/>
    <property type="project" value="TreeGrafter"/>
</dbReference>
<dbReference type="SMART" id="SM01198">
    <property type="entry name" value="FBA"/>
    <property type="match status" value="1"/>
</dbReference>
<feature type="compositionally biased region" description="Basic and acidic residues" evidence="1">
    <location>
        <begin position="100"/>
        <end position="117"/>
    </location>
</feature>
<evidence type="ECO:0000313" key="4">
    <source>
        <dbReference type="Proteomes" id="UP001066276"/>
    </source>
</evidence>
<dbReference type="InterPro" id="IPR039752">
    <property type="entry name" value="F-box_only"/>
</dbReference>
<proteinExistence type="predicted"/>
<dbReference type="Gene3D" id="2.60.120.260">
    <property type="entry name" value="Galactose-binding domain-like"/>
    <property type="match status" value="1"/>
</dbReference>
<comment type="caution">
    <text evidence="3">The sequence shown here is derived from an EMBL/GenBank/DDBJ whole genome shotgun (WGS) entry which is preliminary data.</text>
</comment>
<dbReference type="GO" id="GO:0006516">
    <property type="term" value="P:glycoprotein catabolic process"/>
    <property type="evidence" value="ECO:0007669"/>
    <property type="project" value="TreeGrafter"/>
</dbReference>
<accession>A0AAV7N0V5</accession>
<evidence type="ECO:0000259" key="2">
    <source>
        <dbReference type="PROSITE" id="PS51114"/>
    </source>
</evidence>
<organism evidence="3 4">
    <name type="scientific">Pleurodeles waltl</name>
    <name type="common">Iberian ribbed newt</name>
    <dbReference type="NCBI Taxonomy" id="8319"/>
    <lineage>
        <taxon>Eukaryota</taxon>
        <taxon>Metazoa</taxon>
        <taxon>Chordata</taxon>
        <taxon>Craniata</taxon>
        <taxon>Vertebrata</taxon>
        <taxon>Euteleostomi</taxon>
        <taxon>Amphibia</taxon>
        <taxon>Batrachia</taxon>
        <taxon>Caudata</taxon>
        <taxon>Salamandroidea</taxon>
        <taxon>Salamandridae</taxon>
        <taxon>Pleurodelinae</taxon>
        <taxon>Pleurodeles</taxon>
    </lineage>
</organism>
<dbReference type="SUPFAM" id="SSF49785">
    <property type="entry name" value="Galactose-binding domain-like"/>
    <property type="match status" value="1"/>
</dbReference>
<dbReference type="InterPro" id="IPR008979">
    <property type="entry name" value="Galactose-bd-like_sf"/>
</dbReference>
<dbReference type="Proteomes" id="UP001066276">
    <property type="component" value="Chromosome 9"/>
</dbReference>
<feature type="region of interest" description="Disordered" evidence="1">
    <location>
        <begin position="1"/>
        <end position="117"/>
    </location>
</feature>
<dbReference type="Pfam" id="PF04300">
    <property type="entry name" value="FBA"/>
    <property type="match status" value="1"/>
</dbReference>
<keyword evidence="4" id="KW-1185">Reference proteome</keyword>
<dbReference type="AlphaFoldDB" id="A0AAV7N0V5"/>
<evidence type="ECO:0000313" key="3">
    <source>
        <dbReference type="EMBL" id="KAJ1109079.1"/>
    </source>
</evidence>
<dbReference type="GO" id="GO:0019005">
    <property type="term" value="C:SCF ubiquitin ligase complex"/>
    <property type="evidence" value="ECO:0007669"/>
    <property type="project" value="TreeGrafter"/>
</dbReference>
<dbReference type="PANTHER" id="PTHR12125">
    <property type="entry name" value="F-BOX ONLY PROTEIN 6-LIKE PROTEIN"/>
    <property type="match status" value="1"/>
</dbReference>
<dbReference type="PANTHER" id="PTHR12125:SF1">
    <property type="entry name" value="F-BOX ONLY PROTEIN 50"/>
    <property type="match status" value="1"/>
</dbReference>
<sequence>MSASGNQKHGAEQACPEPGSEPAKGQTLEDHGEKRASEPQPACEKVEQSPREKGEPQSVRKADHSSSGKGEQPVCEKGVQKAVCDSDKSVNEDGGQSVSEQKKDPESEQKTSEEGQIDWRLKCDKTWKLSEDSIPTPEILDWKDIYHKRPFGRNFLKSSNPEGLSTNEPPPPGPVDVPAPREPLEAYGDFSGWNVSTDRIPVDMSKIPPGVVVCYLPNYSWCIKEQVIDLVSEGLWEELLDSFQPEICILDWYEDSKLHEFVYELHVKLLGADKSTVIQEFSLTPEDSRSGDSTGWKNVSHVFKAYGPGVRFVHFLHKSKDLFVVGFHRTRLTNTSVFVKLRE</sequence>
<dbReference type="GO" id="GO:0005737">
    <property type="term" value="C:cytoplasm"/>
    <property type="evidence" value="ECO:0007669"/>
    <property type="project" value="TreeGrafter"/>
</dbReference>
<dbReference type="EMBL" id="JANPWB010000013">
    <property type="protein sequence ID" value="KAJ1109079.1"/>
    <property type="molecule type" value="Genomic_DNA"/>
</dbReference>
<dbReference type="FunFam" id="2.60.120.260:FF:000012">
    <property type="entry name" value="F-box only protein 2"/>
    <property type="match status" value="1"/>
</dbReference>
<feature type="compositionally biased region" description="Basic and acidic residues" evidence="1">
    <location>
        <begin position="27"/>
        <end position="37"/>
    </location>
</feature>
<dbReference type="InterPro" id="IPR007397">
    <property type="entry name" value="F-box-assoc_dom"/>
</dbReference>
<dbReference type="GO" id="GO:0036503">
    <property type="term" value="P:ERAD pathway"/>
    <property type="evidence" value="ECO:0007669"/>
    <property type="project" value="TreeGrafter"/>
</dbReference>
<dbReference type="PROSITE" id="PS51114">
    <property type="entry name" value="FBA"/>
    <property type="match status" value="1"/>
</dbReference>
<reference evidence="3" key="1">
    <citation type="journal article" date="2022" name="bioRxiv">
        <title>Sequencing and chromosome-scale assembly of the giantPleurodeles waltlgenome.</title>
        <authorList>
            <person name="Brown T."/>
            <person name="Elewa A."/>
            <person name="Iarovenko S."/>
            <person name="Subramanian E."/>
            <person name="Araus A.J."/>
            <person name="Petzold A."/>
            <person name="Susuki M."/>
            <person name="Suzuki K.-i.T."/>
            <person name="Hayashi T."/>
            <person name="Toyoda A."/>
            <person name="Oliveira C."/>
            <person name="Osipova E."/>
            <person name="Leigh N.D."/>
            <person name="Simon A."/>
            <person name="Yun M.H."/>
        </authorList>
    </citation>
    <scope>NUCLEOTIDE SEQUENCE</scope>
    <source>
        <strain evidence="3">20211129_DDA</strain>
        <tissue evidence="3">Liver</tissue>
    </source>
</reference>
<gene>
    <name evidence="3" type="ORF">NDU88_006446</name>
</gene>
<evidence type="ECO:0000256" key="1">
    <source>
        <dbReference type="SAM" id="MobiDB-lite"/>
    </source>
</evidence>
<name>A0AAV7N0V5_PLEWA</name>